<keyword evidence="1" id="KW-0560">Oxidoreductase</keyword>
<organism evidence="4 5">
    <name type="scientific">Dyadobacter psychrotolerans</name>
    <dbReference type="NCBI Taxonomy" id="2541721"/>
    <lineage>
        <taxon>Bacteria</taxon>
        <taxon>Pseudomonadati</taxon>
        <taxon>Bacteroidota</taxon>
        <taxon>Cytophagia</taxon>
        <taxon>Cytophagales</taxon>
        <taxon>Spirosomataceae</taxon>
        <taxon>Dyadobacter</taxon>
    </lineage>
</organism>
<dbReference type="InterPro" id="IPR006076">
    <property type="entry name" value="FAD-dep_OxRdtase"/>
</dbReference>
<protein>
    <submittedName>
        <fullName evidence="4">FAD-binding oxidoreductase</fullName>
    </submittedName>
</protein>
<evidence type="ECO:0000313" key="5">
    <source>
        <dbReference type="Proteomes" id="UP000294850"/>
    </source>
</evidence>
<dbReference type="GO" id="GO:0005737">
    <property type="term" value="C:cytoplasm"/>
    <property type="evidence" value="ECO:0007669"/>
    <property type="project" value="TreeGrafter"/>
</dbReference>
<dbReference type="EMBL" id="SMFL01000010">
    <property type="protein sequence ID" value="TDE12052.1"/>
    <property type="molecule type" value="Genomic_DNA"/>
</dbReference>
<dbReference type="SUPFAM" id="SSF54373">
    <property type="entry name" value="FAD-linked reductases, C-terminal domain"/>
    <property type="match status" value="1"/>
</dbReference>
<dbReference type="GO" id="GO:0016491">
    <property type="term" value="F:oxidoreductase activity"/>
    <property type="evidence" value="ECO:0007669"/>
    <property type="project" value="UniProtKB-KW"/>
</dbReference>
<evidence type="ECO:0000259" key="3">
    <source>
        <dbReference type="Pfam" id="PF01266"/>
    </source>
</evidence>
<reference evidence="4 5" key="1">
    <citation type="submission" date="2019-03" db="EMBL/GenBank/DDBJ databases">
        <title>Dyadobacter AR-3-6 sp. nov., isolated from arctic soil.</title>
        <authorList>
            <person name="Chaudhary D.K."/>
        </authorList>
    </citation>
    <scope>NUCLEOTIDE SEQUENCE [LARGE SCALE GENOMIC DNA]</scope>
    <source>
        <strain evidence="4 5">AR-3-6</strain>
    </source>
</reference>
<keyword evidence="2" id="KW-0472">Membrane</keyword>
<sequence>MNANKGKAVIIGGGIMGLASAYYLIKSGWKITLIDKDDLRDNCSHGNAGMIVPSHFIPLAAPGMVSKGIKWMFNSRSPFYVKPSLDFALISWGLKFLKSATQANVEKAAPFLRDYHLLSKQLYEDLSKEEGFDFGLEKKGILMLYKTAKAGEEEIHVGKDAQKLGLDVEMLSKEQVQEREPGVKLDVMGAVHYHCDAHLYPHALISQLVKFVESNGGEILTNTEVTGYEIQAGEIKAVNTASGTVSGDLVIMTGGSWLPQLSKLAGLSIPVMPGKGYSFMEPNSAHPIKHPALLIEARVAVTPMNGQVRFGGTMELAALNDKINMNRVEGIVNSIPQYYPELPVEVPAKENIWYGFRPCSPDGLPYLGYSKKLRNLIVAGGHGMMGISLGPATGKLVAELANRAALSADIKLYDPERYQ</sequence>
<feature type="transmembrane region" description="Helical" evidence="2">
    <location>
        <begin position="6"/>
        <end position="25"/>
    </location>
</feature>
<feature type="domain" description="FAD dependent oxidoreductase" evidence="3">
    <location>
        <begin position="8"/>
        <end position="400"/>
    </location>
</feature>
<evidence type="ECO:0000313" key="4">
    <source>
        <dbReference type="EMBL" id="TDE12052.1"/>
    </source>
</evidence>
<accession>A0A4R5DDX3</accession>
<dbReference type="InterPro" id="IPR036188">
    <property type="entry name" value="FAD/NAD-bd_sf"/>
</dbReference>
<dbReference type="OrthoDB" id="9794226at2"/>
<dbReference type="Pfam" id="PF01266">
    <property type="entry name" value="DAO"/>
    <property type="match status" value="1"/>
</dbReference>
<dbReference type="Gene3D" id="3.30.9.10">
    <property type="entry name" value="D-Amino Acid Oxidase, subunit A, domain 2"/>
    <property type="match status" value="1"/>
</dbReference>
<keyword evidence="5" id="KW-1185">Reference proteome</keyword>
<gene>
    <name evidence="4" type="ORF">E0F88_23675</name>
</gene>
<dbReference type="AlphaFoldDB" id="A0A4R5DDX3"/>
<name>A0A4R5DDX3_9BACT</name>
<dbReference type="PANTHER" id="PTHR13847:SF289">
    <property type="entry name" value="GLYCINE OXIDASE"/>
    <property type="match status" value="1"/>
</dbReference>
<keyword evidence="2" id="KW-0812">Transmembrane</keyword>
<comment type="caution">
    <text evidence="4">The sequence shown here is derived from an EMBL/GenBank/DDBJ whole genome shotgun (WGS) entry which is preliminary data.</text>
</comment>
<dbReference type="Proteomes" id="UP000294850">
    <property type="component" value="Unassembled WGS sequence"/>
</dbReference>
<dbReference type="SUPFAM" id="SSF51905">
    <property type="entry name" value="FAD/NAD(P)-binding domain"/>
    <property type="match status" value="1"/>
</dbReference>
<proteinExistence type="predicted"/>
<dbReference type="PANTHER" id="PTHR13847">
    <property type="entry name" value="SARCOSINE DEHYDROGENASE-RELATED"/>
    <property type="match status" value="1"/>
</dbReference>
<evidence type="ECO:0000256" key="1">
    <source>
        <dbReference type="ARBA" id="ARBA00023002"/>
    </source>
</evidence>
<keyword evidence="2" id="KW-1133">Transmembrane helix</keyword>
<dbReference type="RefSeq" id="WP_131960762.1">
    <property type="nucleotide sequence ID" value="NZ_SMFL01000010.1"/>
</dbReference>
<dbReference type="Gene3D" id="3.50.50.60">
    <property type="entry name" value="FAD/NAD(P)-binding domain"/>
    <property type="match status" value="2"/>
</dbReference>
<evidence type="ECO:0000256" key="2">
    <source>
        <dbReference type="SAM" id="Phobius"/>
    </source>
</evidence>